<dbReference type="InterPro" id="IPR025345">
    <property type="entry name" value="DUF4249"/>
</dbReference>
<sequence length="267" mass="30115">MLCWNSSCEELISPELLTAPPTIVVEGTLRPDSSFVQLTQTTSFQENMPVPKLTGAQIQVFDFEDFPKQFEEVDSGVYFPIRDMELIPGRRYRLEVIYDSVAVTAENIYPSKPILDSIAVDFLNDRELTTAQESGYYLTLYINDRAFVRNYYRIDVFRNGKSISDDPEVGLLIQTDEGRDGKVLQYQVPFAFREQDSLKVELNGLSSMTYDYYRGVKLLTDAGSPSQSVPENPPSNLVPSSEVAVFGFFALEHPVSDSVWVTPSVID</sequence>
<keyword evidence="2" id="KW-1185">Reference proteome</keyword>
<dbReference type="EMBL" id="BAABJX010000010">
    <property type="protein sequence ID" value="GAA4823995.1"/>
    <property type="molecule type" value="Genomic_DNA"/>
</dbReference>
<comment type="caution">
    <text evidence="1">The sequence shown here is derived from an EMBL/GenBank/DDBJ whole genome shotgun (WGS) entry which is preliminary data.</text>
</comment>
<reference evidence="2" key="1">
    <citation type="journal article" date="2019" name="Int. J. Syst. Evol. Microbiol.">
        <title>The Global Catalogue of Microorganisms (GCM) 10K type strain sequencing project: providing services to taxonomists for standard genome sequencing and annotation.</title>
        <authorList>
            <consortium name="The Broad Institute Genomics Platform"/>
            <consortium name="The Broad Institute Genome Sequencing Center for Infectious Disease"/>
            <person name="Wu L."/>
            <person name="Ma J."/>
        </authorList>
    </citation>
    <scope>NUCLEOTIDE SEQUENCE [LARGE SCALE GENOMIC DNA]</scope>
    <source>
        <strain evidence="2">JCM 18326</strain>
    </source>
</reference>
<protein>
    <recommendedName>
        <fullName evidence="3">DUF4249 domain-containing protein</fullName>
    </recommendedName>
</protein>
<dbReference type="Proteomes" id="UP001500298">
    <property type="component" value="Unassembled WGS sequence"/>
</dbReference>
<dbReference type="Pfam" id="PF14054">
    <property type="entry name" value="DUF4249"/>
    <property type="match status" value="1"/>
</dbReference>
<evidence type="ECO:0000313" key="2">
    <source>
        <dbReference type="Proteomes" id="UP001500298"/>
    </source>
</evidence>
<gene>
    <name evidence="1" type="ORF">GCM10023331_05640</name>
</gene>
<evidence type="ECO:0008006" key="3">
    <source>
        <dbReference type="Google" id="ProtNLM"/>
    </source>
</evidence>
<organism evidence="1 2">
    <name type="scientific">Algivirga pacifica</name>
    <dbReference type="NCBI Taxonomy" id="1162670"/>
    <lineage>
        <taxon>Bacteria</taxon>
        <taxon>Pseudomonadati</taxon>
        <taxon>Bacteroidota</taxon>
        <taxon>Cytophagia</taxon>
        <taxon>Cytophagales</taxon>
        <taxon>Flammeovirgaceae</taxon>
        <taxon>Algivirga</taxon>
    </lineage>
</organism>
<proteinExistence type="predicted"/>
<accession>A0ABP9D065</accession>
<evidence type="ECO:0000313" key="1">
    <source>
        <dbReference type="EMBL" id="GAA4823995.1"/>
    </source>
</evidence>
<name>A0ABP9D065_9BACT</name>